<dbReference type="AlphaFoldDB" id="A0A6N9V3L9"/>
<organism evidence="2 3">
    <name type="scientific">Streptomyces microflavus</name>
    <name type="common">Streptomyces lipmanii</name>
    <dbReference type="NCBI Taxonomy" id="1919"/>
    <lineage>
        <taxon>Bacteria</taxon>
        <taxon>Bacillati</taxon>
        <taxon>Actinomycetota</taxon>
        <taxon>Actinomycetes</taxon>
        <taxon>Kitasatosporales</taxon>
        <taxon>Streptomycetaceae</taxon>
        <taxon>Streptomyces</taxon>
    </lineage>
</organism>
<reference evidence="2 3" key="1">
    <citation type="submission" date="2020-01" db="EMBL/GenBank/DDBJ databases">
        <title>Insect and environment-associated Actinomycetes.</title>
        <authorList>
            <person name="Currrie C."/>
            <person name="Chevrette M."/>
            <person name="Carlson C."/>
            <person name="Stubbendieck R."/>
            <person name="Wendt-Pienkowski E."/>
        </authorList>
    </citation>
    <scope>NUCLEOTIDE SEQUENCE [LARGE SCALE GENOMIC DNA]</scope>
    <source>
        <strain evidence="2 3">SID14438</strain>
    </source>
</reference>
<evidence type="ECO:0000256" key="1">
    <source>
        <dbReference type="SAM" id="MobiDB-lite"/>
    </source>
</evidence>
<feature type="region of interest" description="Disordered" evidence="1">
    <location>
        <begin position="1"/>
        <end position="24"/>
    </location>
</feature>
<gene>
    <name evidence="2" type="ORF">G3I39_09295</name>
</gene>
<dbReference type="RefSeq" id="WP_164356925.1">
    <property type="nucleotide sequence ID" value="NZ_JAAGME010000375.1"/>
</dbReference>
<feature type="compositionally biased region" description="Acidic residues" evidence="1">
    <location>
        <begin position="13"/>
        <end position="23"/>
    </location>
</feature>
<accession>A0A6N9V3L9</accession>
<comment type="caution">
    <text evidence="2">The sequence shown here is derived from an EMBL/GenBank/DDBJ whole genome shotgun (WGS) entry which is preliminary data.</text>
</comment>
<sequence>GRDGVLGVLDSESREEDLEELEEKAEGRPYVVLVDDAELVYDTPLDEALEAFVKKGADGGVGLVAAGTSDT</sequence>
<feature type="non-terminal residue" evidence="2">
    <location>
        <position position="1"/>
    </location>
</feature>
<dbReference type="Proteomes" id="UP000471648">
    <property type="component" value="Unassembled WGS sequence"/>
</dbReference>
<feature type="non-terminal residue" evidence="2">
    <location>
        <position position="71"/>
    </location>
</feature>
<protein>
    <submittedName>
        <fullName evidence="2">Uncharacterized protein</fullName>
    </submittedName>
</protein>
<evidence type="ECO:0000313" key="2">
    <source>
        <dbReference type="EMBL" id="NEB67243.1"/>
    </source>
</evidence>
<evidence type="ECO:0000313" key="3">
    <source>
        <dbReference type="Proteomes" id="UP000471648"/>
    </source>
</evidence>
<proteinExistence type="predicted"/>
<name>A0A6N9V3L9_STRMI</name>
<dbReference type="EMBL" id="JAAGME010000375">
    <property type="protein sequence ID" value="NEB67243.1"/>
    <property type="molecule type" value="Genomic_DNA"/>
</dbReference>